<dbReference type="EMBL" id="CM039428">
    <property type="protein sequence ID" value="KAI4351944.1"/>
    <property type="molecule type" value="Genomic_DNA"/>
</dbReference>
<proteinExistence type="predicted"/>
<accession>A0ACB9PT06</accession>
<comment type="caution">
    <text evidence="1">The sequence shown here is derived from an EMBL/GenBank/DDBJ whole genome shotgun (WGS) entry which is preliminary data.</text>
</comment>
<keyword evidence="2" id="KW-1185">Reference proteome</keyword>
<sequence>MSTDESGQTTVRFGILGCAHISIKLCKAISRAPNATVEAIGSRSLEKATKFVSDNGLPSTVRVYGSYEGVLDEADVDAVYIPLPTGLHVKWAVMAAEKRKHVLLEKPVAMNASELDRILEACEANGVQFMDCTMWMHHPRTAKMKEVLSDHHRFGQLKSIHACMTYNPGPDFFKNSIRTKPDLDGLGVLGDTGWYCIRAILWAVDYELPKSVLAFPGAIHNDAGVILSCGSSLHWQDGRTATFHCSFLSHLTFDLTALGTNGSLRLHDFVVPFEDNLGYSTFSEGSALDFGKLEPGWWCPKTNQHVVETEIPQEVLMVKEFTALVQKVKHCDEKPEKSWPILSRKTQIVLDAVKESIDKGYQPVEILG</sequence>
<gene>
    <name evidence="1" type="ORF">L6164_006242</name>
</gene>
<reference evidence="1 2" key="1">
    <citation type="journal article" date="2022" name="DNA Res.">
        <title>Chromosomal-level genome assembly of the orchid tree Bauhinia variegata (Leguminosae; Cercidoideae) supports the allotetraploid origin hypothesis of Bauhinia.</title>
        <authorList>
            <person name="Zhong Y."/>
            <person name="Chen Y."/>
            <person name="Zheng D."/>
            <person name="Pang J."/>
            <person name="Liu Y."/>
            <person name="Luo S."/>
            <person name="Meng S."/>
            <person name="Qian L."/>
            <person name="Wei D."/>
            <person name="Dai S."/>
            <person name="Zhou R."/>
        </authorList>
    </citation>
    <scope>NUCLEOTIDE SEQUENCE [LARGE SCALE GENOMIC DNA]</scope>
    <source>
        <strain evidence="1">BV-YZ2020</strain>
    </source>
</reference>
<protein>
    <submittedName>
        <fullName evidence="1">Uncharacterized protein</fullName>
    </submittedName>
</protein>
<dbReference type="Proteomes" id="UP000828941">
    <property type="component" value="Chromosome 3"/>
</dbReference>
<evidence type="ECO:0000313" key="1">
    <source>
        <dbReference type="EMBL" id="KAI4351944.1"/>
    </source>
</evidence>
<name>A0ACB9PT06_BAUVA</name>
<organism evidence="1 2">
    <name type="scientific">Bauhinia variegata</name>
    <name type="common">Purple orchid tree</name>
    <name type="synonym">Phanera variegata</name>
    <dbReference type="NCBI Taxonomy" id="167791"/>
    <lineage>
        <taxon>Eukaryota</taxon>
        <taxon>Viridiplantae</taxon>
        <taxon>Streptophyta</taxon>
        <taxon>Embryophyta</taxon>
        <taxon>Tracheophyta</taxon>
        <taxon>Spermatophyta</taxon>
        <taxon>Magnoliopsida</taxon>
        <taxon>eudicotyledons</taxon>
        <taxon>Gunneridae</taxon>
        <taxon>Pentapetalae</taxon>
        <taxon>rosids</taxon>
        <taxon>fabids</taxon>
        <taxon>Fabales</taxon>
        <taxon>Fabaceae</taxon>
        <taxon>Cercidoideae</taxon>
        <taxon>Cercideae</taxon>
        <taxon>Bauhiniinae</taxon>
        <taxon>Bauhinia</taxon>
    </lineage>
</organism>
<evidence type="ECO:0000313" key="2">
    <source>
        <dbReference type="Proteomes" id="UP000828941"/>
    </source>
</evidence>